<name>A0AAD7FEI0_9AGAR</name>
<dbReference type="Pfam" id="PF12874">
    <property type="entry name" value="zf-met"/>
    <property type="match status" value="1"/>
</dbReference>
<keyword evidence="2" id="KW-0677">Repeat</keyword>
<evidence type="ECO:0000259" key="6">
    <source>
        <dbReference type="PROSITE" id="PS50157"/>
    </source>
</evidence>
<dbReference type="Proteomes" id="UP001221142">
    <property type="component" value="Unassembled WGS sequence"/>
</dbReference>
<evidence type="ECO:0000313" key="8">
    <source>
        <dbReference type="Proteomes" id="UP001221142"/>
    </source>
</evidence>
<evidence type="ECO:0000313" key="7">
    <source>
        <dbReference type="EMBL" id="KAJ7615531.1"/>
    </source>
</evidence>
<proteinExistence type="predicted"/>
<accession>A0AAD7FEI0</accession>
<keyword evidence="8" id="KW-1185">Reference proteome</keyword>
<dbReference type="AlphaFoldDB" id="A0AAD7FEI0"/>
<dbReference type="SMART" id="SM00355">
    <property type="entry name" value="ZnF_C2H2"/>
    <property type="match status" value="5"/>
</dbReference>
<keyword evidence="1" id="KW-0479">Metal-binding</keyword>
<evidence type="ECO:0000256" key="5">
    <source>
        <dbReference type="PROSITE-ProRule" id="PRU00042"/>
    </source>
</evidence>
<organism evidence="7 8">
    <name type="scientific">Roridomyces roridus</name>
    <dbReference type="NCBI Taxonomy" id="1738132"/>
    <lineage>
        <taxon>Eukaryota</taxon>
        <taxon>Fungi</taxon>
        <taxon>Dikarya</taxon>
        <taxon>Basidiomycota</taxon>
        <taxon>Agaricomycotina</taxon>
        <taxon>Agaricomycetes</taxon>
        <taxon>Agaricomycetidae</taxon>
        <taxon>Agaricales</taxon>
        <taxon>Marasmiineae</taxon>
        <taxon>Mycenaceae</taxon>
        <taxon>Roridomyces</taxon>
    </lineage>
</organism>
<feature type="domain" description="C2H2-type" evidence="6">
    <location>
        <begin position="137"/>
        <end position="165"/>
    </location>
</feature>
<dbReference type="InterPro" id="IPR013087">
    <property type="entry name" value="Znf_C2H2_type"/>
</dbReference>
<dbReference type="PROSITE" id="PS00028">
    <property type="entry name" value="ZINC_FINGER_C2H2_1"/>
    <property type="match status" value="2"/>
</dbReference>
<dbReference type="Gene3D" id="3.30.160.60">
    <property type="entry name" value="Classic Zinc Finger"/>
    <property type="match status" value="1"/>
</dbReference>
<reference evidence="7" key="1">
    <citation type="submission" date="2023-03" db="EMBL/GenBank/DDBJ databases">
        <title>Massive genome expansion in bonnet fungi (Mycena s.s.) driven by repeated elements and novel gene families across ecological guilds.</title>
        <authorList>
            <consortium name="Lawrence Berkeley National Laboratory"/>
            <person name="Harder C.B."/>
            <person name="Miyauchi S."/>
            <person name="Viragh M."/>
            <person name="Kuo A."/>
            <person name="Thoen E."/>
            <person name="Andreopoulos B."/>
            <person name="Lu D."/>
            <person name="Skrede I."/>
            <person name="Drula E."/>
            <person name="Henrissat B."/>
            <person name="Morin E."/>
            <person name="Kohler A."/>
            <person name="Barry K."/>
            <person name="LaButti K."/>
            <person name="Morin E."/>
            <person name="Salamov A."/>
            <person name="Lipzen A."/>
            <person name="Mereny Z."/>
            <person name="Hegedus B."/>
            <person name="Baldrian P."/>
            <person name="Stursova M."/>
            <person name="Weitz H."/>
            <person name="Taylor A."/>
            <person name="Grigoriev I.V."/>
            <person name="Nagy L.G."/>
            <person name="Martin F."/>
            <person name="Kauserud H."/>
        </authorList>
    </citation>
    <scope>NUCLEOTIDE SEQUENCE</scope>
    <source>
        <strain evidence="7">9284</strain>
    </source>
</reference>
<dbReference type="PANTHER" id="PTHR24379:SF121">
    <property type="entry name" value="C2H2-TYPE DOMAIN-CONTAINING PROTEIN"/>
    <property type="match status" value="1"/>
</dbReference>
<sequence length="237" mass="26935">MHKQRPRPNNYCTKCRVGFASPSALEDHYRGKDRHPNCPRCHKGFFDDNVLNEHLTSAHPTVTCCGYALYEEDLPAHYIHSDRHPTCKVCGIGLKDDEAHAGHNEREHPELRCNECSRYFDSPQEMATHFDVSPLHPKCSVCGRGVPDDAALAQHHLAAHNRLPPPSDRNNRLWGDLENALVPHALPSTHMVRPFPNSSDFNCRMDIGDAEIGDGLLDRICARPEVRRCWRHTENRS</sequence>
<keyword evidence="3 5" id="KW-0863">Zinc-finger</keyword>
<evidence type="ECO:0000256" key="1">
    <source>
        <dbReference type="ARBA" id="ARBA00022723"/>
    </source>
</evidence>
<evidence type="ECO:0000256" key="4">
    <source>
        <dbReference type="ARBA" id="ARBA00022833"/>
    </source>
</evidence>
<evidence type="ECO:0000256" key="3">
    <source>
        <dbReference type="ARBA" id="ARBA00022771"/>
    </source>
</evidence>
<dbReference type="GO" id="GO:0008270">
    <property type="term" value="F:zinc ion binding"/>
    <property type="evidence" value="ECO:0007669"/>
    <property type="project" value="UniProtKB-KW"/>
</dbReference>
<protein>
    <recommendedName>
        <fullName evidence="6">C2H2-type domain-containing protein</fullName>
    </recommendedName>
</protein>
<dbReference type="EMBL" id="JARKIF010000024">
    <property type="protein sequence ID" value="KAJ7615531.1"/>
    <property type="molecule type" value="Genomic_DNA"/>
</dbReference>
<gene>
    <name evidence="7" type="ORF">FB45DRAFT_841981</name>
</gene>
<keyword evidence="4" id="KW-0862">Zinc</keyword>
<dbReference type="PANTHER" id="PTHR24379">
    <property type="entry name" value="KRAB AND ZINC FINGER DOMAIN-CONTAINING"/>
    <property type="match status" value="1"/>
</dbReference>
<dbReference type="PROSITE" id="PS50157">
    <property type="entry name" value="ZINC_FINGER_C2H2_2"/>
    <property type="match status" value="1"/>
</dbReference>
<evidence type="ECO:0000256" key="2">
    <source>
        <dbReference type="ARBA" id="ARBA00022737"/>
    </source>
</evidence>
<comment type="caution">
    <text evidence="7">The sequence shown here is derived from an EMBL/GenBank/DDBJ whole genome shotgun (WGS) entry which is preliminary data.</text>
</comment>